<feature type="compositionally biased region" description="Polar residues" evidence="1">
    <location>
        <begin position="7"/>
        <end position="34"/>
    </location>
</feature>
<protein>
    <recommendedName>
        <fullName evidence="2">SAC3/GANP/THP3 conserved domain-containing protein</fullName>
    </recommendedName>
</protein>
<dbReference type="Pfam" id="PF03399">
    <property type="entry name" value="SAC3_GANP"/>
    <property type="match status" value="1"/>
</dbReference>
<evidence type="ECO:0000313" key="4">
    <source>
        <dbReference type="Proteomes" id="UP001314170"/>
    </source>
</evidence>
<dbReference type="GO" id="GO:0005737">
    <property type="term" value="C:cytoplasm"/>
    <property type="evidence" value="ECO:0007669"/>
    <property type="project" value="TreeGrafter"/>
</dbReference>
<keyword evidence="4" id="KW-1185">Reference proteome</keyword>
<feature type="domain" description="SAC3/GANP/THP3 conserved" evidence="2">
    <location>
        <begin position="98"/>
        <end position="201"/>
    </location>
</feature>
<name>A0AAV1RIF2_9ROSI</name>
<dbReference type="PANTHER" id="PTHR12436">
    <property type="entry name" value="80 KDA MCM3-ASSOCIATED PROTEIN"/>
    <property type="match status" value="1"/>
</dbReference>
<feature type="region of interest" description="Disordered" evidence="1">
    <location>
        <begin position="1"/>
        <end position="87"/>
    </location>
</feature>
<comment type="caution">
    <text evidence="3">The sequence shown here is derived from an EMBL/GenBank/DDBJ whole genome shotgun (WGS) entry which is preliminary data.</text>
</comment>
<reference evidence="3 4" key="1">
    <citation type="submission" date="2024-01" db="EMBL/GenBank/DDBJ databases">
        <authorList>
            <person name="Waweru B."/>
        </authorList>
    </citation>
    <scope>NUCLEOTIDE SEQUENCE [LARGE SCALE GENOMIC DNA]</scope>
</reference>
<sequence length="214" mass="24687">MERNHQNRQQRGNHVSLSSFSQSTRPKNTKFSNFNQSSSATNCATTTNRSNAHDVPQWKPRRGNTSSCNTQKEIIKTEEDKEEDSSGFPRLIGTCPFMCPESEMAQRMRLRDLAVFERLHGNPRKTNSALAHMQASDVRPFPVLENTLDYLLNLLDSTDLPFEVVHDFIFDRTRSIRQDLSMQNIVDDKSIYMYEKMVRFLGKNLQLFPPPKGD</sequence>
<dbReference type="InterPro" id="IPR045107">
    <property type="entry name" value="SAC3/GANP/THP3"/>
</dbReference>
<dbReference type="GO" id="GO:0070390">
    <property type="term" value="C:transcription export complex 2"/>
    <property type="evidence" value="ECO:0007669"/>
    <property type="project" value="TreeGrafter"/>
</dbReference>
<dbReference type="AlphaFoldDB" id="A0AAV1RIF2"/>
<evidence type="ECO:0000313" key="3">
    <source>
        <dbReference type="EMBL" id="CAK7336409.1"/>
    </source>
</evidence>
<gene>
    <name evidence="3" type="ORF">DCAF_LOCUS11417</name>
</gene>
<dbReference type="PANTHER" id="PTHR12436:SF3">
    <property type="entry name" value="GERMINAL-CENTER ASSOCIATED NUCLEAR PROTEIN"/>
    <property type="match status" value="1"/>
</dbReference>
<feature type="compositionally biased region" description="Low complexity" evidence="1">
    <location>
        <begin position="35"/>
        <end position="50"/>
    </location>
</feature>
<proteinExistence type="predicted"/>
<dbReference type="GO" id="GO:0006406">
    <property type="term" value="P:mRNA export from nucleus"/>
    <property type="evidence" value="ECO:0007669"/>
    <property type="project" value="TreeGrafter"/>
</dbReference>
<organism evidence="3 4">
    <name type="scientific">Dovyalis caffra</name>
    <dbReference type="NCBI Taxonomy" id="77055"/>
    <lineage>
        <taxon>Eukaryota</taxon>
        <taxon>Viridiplantae</taxon>
        <taxon>Streptophyta</taxon>
        <taxon>Embryophyta</taxon>
        <taxon>Tracheophyta</taxon>
        <taxon>Spermatophyta</taxon>
        <taxon>Magnoliopsida</taxon>
        <taxon>eudicotyledons</taxon>
        <taxon>Gunneridae</taxon>
        <taxon>Pentapetalae</taxon>
        <taxon>rosids</taxon>
        <taxon>fabids</taxon>
        <taxon>Malpighiales</taxon>
        <taxon>Salicaceae</taxon>
        <taxon>Flacourtieae</taxon>
        <taxon>Dovyalis</taxon>
    </lineage>
</organism>
<dbReference type="Gene3D" id="1.25.40.990">
    <property type="match status" value="1"/>
</dbReference>
<accession>A0AAV1RIF2</accession>
<evidence type="ECO:0000259" key="2">
    <source>
        <dbReference type="Pfam" id="PF03399"/>
    </source>
</evidence>
<evidence type="ECO:0000256" key="1">
    <source>
        <dbReference type="SAM" id="MobiDB-lite"/>
    </source>
</evidence>
<dbReference type="InterPro" id="IPR005062">
    <property type="entry name" value="SAC3/GANP/THP3_conserved"/>
</dbReference>
<dbReference type="EMBL" id="CAWUPB010000994">
    <property type="protein sequence ID" value="CAK7336409.1"/>
    <property type="molecule type" value="Genomic_DNA"/>
</dbReference>
<dbReference type="Proteomes" id="UP001314170">
    <property type="component" value="Unassembled WGS sequence"/>
</dbReference>